<evidence type="ECO:0000313" key="2">
    <source>
        <dbReference type="EMBL" id="KAL0416043.1"/>
    </source>
</evidence>
<dbReference type="SUPFAM" id="SSF52047">
    <property type="entry name" value="RNI-like"/>
    <property type="match status" value="1"/>
</dbReference>
<organism evidence="2">
    <name type="scientific">Sesamum latifolium</name>
    <dbReference type="NCBI Taxonomy" id="2727402"/>
    <lineage>
        <taxon>Eukaryota</taxon>
        <taxon>Viridiplantae</taxon>
        <taxon>Streptophyta</taxon>
        <taxon>Embryophyta</taxon>
        <taxon>Tracheophyta</taxon>
        <taxon>Spermatophyta</taxon>
        <taxon>Magnoliopsida</taxon>
        <taxon>eudicotyledons</taxon>
        <taxon>Gunneridae</taxon>
        <taxon>Pentapetalae</taxon>
        <taxon>asterids</taxon>
        <taxon>lamiids</taxon>
        <taxon>Lamiales</taxon>
        <taxon>Pedaliaceae</taxon>
        <taxon>Sesamum</taxon>
    </lineage>
</organism>
<dbReference type="PANTHER" id="PTHR19338">
    <property type="entry name" value="TRANSLOCASE OF INNER MITOCHONDRIAL MEMBRANE 13 HOMOLOG"/>
    <property type="match status" value="1"/>
</dbReference>
<dbReference type="GO" id="GO:0043531">
    <property type="term" value="F:ADP binding"/>
    <property type="evidence" value="ECO:0007669"/>
    <property type="project" value="InterPro"/>
</dbReference>
<sequence>MAVAAYPALLSLTHVLDNVQHPAPRHRLHLDTKQIQSLQDEVQFLLEFLEVHSQRSSEEIEDLARQITVVADEAEDIIDCHVVDQLRDGSQDGSHHMAALSSFCQDIEKVIGKINSIMGELMMVQEEWTNLQEQKSIASLPTRSLEVLGKSNTMVGFNELLIRVMDELTTDEPALKILPIVGMGGIGKTTLARNIFDDPYIIHHFDKRIWLTISQEYSSREILMGLLSIEKTKFTVQMIDLSEVHVASQSTSFASLPVCNECKKMYPNLTRLRLVRVKVFNEGDNEFLHPTKLRCLDVNHENDLEFMSPSAVPLLWNLQTLSLSVFPVISKIALPPEIWEMPQLRHLIATEHAVLPDPTVAQDSIVIQNLQTLSYIRNFRCTVDIIKRVPNLKKVKICYTGEDRSTE</sequence>
<dbReference type="Pfam" id="PF00931">
    <property type="entry name" value="NB-ARC"/>
    <property type="match status" value="1"/>
</dbReference>
<reference evidence="2" key="2">
    <citation type="journal article" date="2024" name="Plant">
        <title>Genomic evolution and insights into agronomic trait innovations of Sesamum species.</title>
        <authorList>
            <person name="Miao H."/>
            <person name="Wang L."/>
            <person name="Qu L."/>
            <person name="Liu H."/>
            <person name="Sun Y."/>
            <person name="Le M."/>
            <person name="Wang Q."/>
            <person name="Wei S."/>
            <person name="Zheng Y."/>
            <person name="Lin W."/>
            <person name="Duan Y."/>
            <person name="Cao H."/>
            <person name="Xiong S."/>
            <person name="Wang X."/>
            <person name="Wei L."/>
            <person name="Li C."/>
            <person name="Ma Q."/>
            <person name="Ju M."/>
            <person name="Zhao R."/>
            <person name="Li G."/>
            <person name="Mu C."/>
            <person name="Tian Q."/>
            <person name="Mei H."/>
            <person name="Zhang T."/>
            <person name="Gao T."/>
            <person name="Zhang H."/>
        </authorList>
    </citation>
    <scope>NUCLEOTIDE SEQUENCE</scope>
    <source>
        <strain evidence="2">KEN1</strain>
    </source>
</reference>
<dbReference type="InterPro" id="IPR027417">
    <property type="entry name" value="P-loop_NTPase"/>
</dbReference>
<feature type="domain" description="NB-ARC" evidence="1">
    <location>
        <begin position="162"/>
        <end position="224"/>
    </location>
</feature>
<reference evidence="2" key="1">
    <citation type="submission" date="2020-06" db="EMBL/GenBank/DDBJ databases">
        <authorList>
            <person name="Li T."/>
            <person name="Hu X."/>
            <person name="Zhang T."/>
            <person name="Song X."/>
            <person name="Zhang H."/>
            <person name="Dai N."/>
            <person name="Sheng W."/>
            <person name="Hou X."/>
            <person name="Wei L."/>
        </authorList>
    </citation>
    <scope>NUCLEOTIDE SEQUENCE</scope>
    <source>
        <strain evidence="2">KEN1</strain>
        <tissue evidence="2">Leaf</tissue>
    </source>
</reference>
<gene>
    <name evidence="2" type="ORF">Slati_3436200</name>
</gene>
<comment type="caution">
    <text evidence="2">The sequence shown here is derived from an EMBL/GenBank/DDBJ whole genome shotgun (WGS) entry which is preliminary data.</text>
</comment>
<dbReference type="SUPFAM" id="SSF52540">
    <property type="entry name" value="P-loop containing nucleoside triphosphate hydrolases"/>
    <property type="match status" value="1"/>
</dbReference>
<dbReference type="Gene3D" id="1.20.5.4130">
    <property type="match status" value="1"/>
</dbReference>
<accession>A0AAW2UHI4</accession>
<evidence type="ECO:0000259" key="1">
    <source>
        <dbReference type="Pfam" id="PF00931"/>
    </source>
</evidence>
<dbReference type="PANTHER" id="PTHR19338:SF60">
    <property type="entry name" value="NB-ARC DOMAIN-CONTAINING PROTEIN"/>
    <property type="match status" value="1"/>
</dbReference>
<protein>
    <submittedName>
        <fullName evidence="2">Disease resistance protein RGA2</fullName>
    </submittedName>
</protein>
<proteinExistence type="predicted"/>
<name>A0AAW2UHI4_9LAMI</name>
<dbReference type="Gene3D" id="3.40.50.300">
    <property type="entry name" value="P-loop containing nucleotide triphosphate hydrolases"/>
    <property type="match status" value="1"/>
</dbReference>
<dbReference type="AlphaFoldDB" id="A0AAW2UHI4"/>
<dbReference type="EMBL" id="JACGWN010000012">
    <property type="protein sequence ID" value="KAL0416043.1"/>
    <property type="molecule type" value="Genomic_DNA"/>
</dbReference>
<dbReference type="InterPro" id="IPR002182">
    <property type="entry name" value="NB-ARC"/>
</dbReference>